<dbReference type="PANTHER" id="PTHR32060">
    <property type="entry name" value="TAIL-SPECIFIC PROTEASE"/>
    <property type="match status" value="1"/>
</dbReference>
<accession>A0ABQ8F692</accession>
<dbReference type="EMBL" id="JAFCIX010000371">
    <property type="protein sequence ID" value="KAH6592787.1"/>
    <property type="molecule type" value="Genomic_DNA"/>
</dbReference>
<dbReference type="Gene3D" id="3.90.226.10">
    <property type="entry name" value="2-enoyl-CoA Hydratase, Chain A, domain 1"/>
    <property type="match status" value="1"/>
</dbReference>
<dbReference type="InterPro" id="IPR029045">
    <property type="entry name" value="ClpP/crotonase-like_dom_sf"/>
</dbReference>
<protein>
    <recommendedName>
        <fullName evidence="1">Tail specific protease domain-containing protein</fullName>
    </recommendedName>
</protein>
<reference evidence="2 3" key="1">
    <citation type="submission" date="2021-02" db="EMBL/GenBank/DDBJ databases">
        <title>Variation within the Batrachochytrium salamandrivorans European outbreak.</title>
        <authorList>
            <person name="Kelly M."/>
            <person name="Pasmans F."/>
            <person name="Shea T.P."/>
            <person name="Munoz J.F."/>
            <person name="Carranza S."/>
            <person name="Cuomo C.A."/>
            <person name="Martel A."/>
        </authorList>
    </citation>
    <scope>NUCLEOTIDE SEQUENCE [LARGE SCALE GENOMIC DNA]</scope>
    <source>
        <strain evidence="2 3">AMFP18/2</strain>
    </source>
</reference>
<dbReference type="Proteomes" id="UP001648503">
    <property type="component" value="Unassembled WGS sequence"/>
</dbReference>
<keyword evidence="3" id="KW-1185">Reference proteome</keyword>
<dbReference type="InterPro" id="IPR005151">
    <property type="entry name" value="Tail-specific_protease"/>
</dbReference>
<sequence>MWVSFDSKQNHYDGKANPYPDLDHFRKTYAGMTDEQFSLGLTRIFNRMRDKHTLFYKAGPYGCFSVYTGLLFNFVDNSLGSSTPSKVRVVGMTDTPEALDLIGDVLSTIDIGDELLTVNEVPFHDWYDQNKFILGFGANDSGGHSGAFQYLEQIAGSSNILPEDDSITFQLRRLGGRQAVYTVKVPYVALSNDECWDLSSSLYKELNSIALPEIPAPTIFKQKRSVLTNGASLPGNDTLHRRDTDIHKRSYSESVRFKDTSIDGLTWAIWKNGERNMGVIKIDSFTLVLKDTKKDITFLFLILTIRDLLVNQLKDTDAILLDIRGNPGGSISSADGIIQLFRSDATASQFRYLKNDATESLFYKGLNSKNPWSKAWSETSDTSRYSGFGSLYDSSILNTFGQVYFNPVGVYTNGACYSTCEIFASHIQDYGIGTIFGENEATGGGGANVLSSDSDYFTNRPLEYIADPFTKRLTGEKSGHKFYTRVTVSARQLVRSGNYAGQLIEDNGVKSNVVVRSTIADILPGYKSVSAYNRIADYLGDVAKRQMDSKVYFMSEPYDRVTFEDSMDIPAVVSGIDEIIVVNQGEELGSWKGELSALHQKHVITVKTPTGLHSHLIAFVGKKQGTQVFKTYREITRVPTSNDQINMMTANSYTVSGPSSSTGVYNFAPTSEQKGWDFNDGKWVIGDGVSDYYGHMSSTIRVWFIAPVGSTISVSLDAVVDTPEKKGHFSLDVMDNSGDIVPMVSPTSDDKSIQSKSITGRNRVIKETYYFTVTTEKNSLNMNFISYGMEAPFSVKLNSIVVTKD</sequence>
<dbReference type="SUPFAM" id="SSF52096">
    <property type="entry name" value="ClpP/crotonase"/>
    <property type="match status" value="1"/>
</dbReference>
<dbReference type="PANTHER" id="PTHR32060:SF22">
    <property type="entry name" value="CARBOXYL-TERMINAL-PROCESSING PEPTIDASE 3, CHLOROPLASTIC"/>
    <property type="match status" value="1"/>
</dbReference>
<evidence type="ECO:0000313" key="3">
    <source>
        <dbReference type="Proteomes" id="UP001648503"/>
    </source>
</evidence>
<comment type="caution">
    <text evidence="2">The sequence shown here is derived from an EMBL/GenBank/DDBJ whole genome shotgun (WGS) entry which is preliminary data.</text>
</comment>
<organism evidence="2 3">
    <name type="scientific">Batrachochytrium salamandrivorans</name>
    <dbReference type="NCBI Taxonomy" id="1357716"/>
    <lineage>
        <taxon>Eukaryota</taxon>
        <taxon>Fungi</taxon>
        <taxon>Fungi incertae sedis</taxon>
        <taxon>Chytridiomycota</taxon>
        <taxon>Chytridiomycota incertae sedis</taxon>
        <taxon>Chytridiomycetes</taxon>
        <taxon>Rhizophydiales</taxon>
        <taxon>Rhizophydiales incertae sedis</taxon>
        <taxon>Batrachochytrium</taxon>
    </lineage>
</organism>
<gene>
    <name evidence="2" type="ORF">BASA50_007838</name>
</gene>
<proteinExistence type="predicted"/>
<evidence type="ECO:0000259" key="1">
    <source>
        <dbReference type="Pfam" id="PF03572"/>
    </source>
</evidence>
<name>A0ABQ8F692_9FUNG</name>
<evidence type="ECO:0000313" key="2">
    <source>
        <dbReference type="EMBL" id="KAH6592787.1"/>
    </source>
</evidence>
<dbReference type="Pfam" id="PF03572">
    <property type="entry name" value="Peptidase_S41"/>
    <property type="match status" value="1"/>
</dbReference>
<feature type="domain" description="Tail specific protease" evidence="1">
    <location>
        <begin position="277"/>
        <end position="447"/>
    </location>
</feature>